<evidence type="ECO:0000256" key="1">
    <source>
        <dbReference type="SAM" id="MobiDB-lite"/>
    </source>
</evidence>
<evidence type="ECO:0000313" key="3">
    <source>
        <dbReference type="Proteomes" id="UP000076842"/>
    </source>
</evidence>
<reference evidence="2 3" key="1">
    <citation type="journal article" date="2016" name="Mol. Biol. Evol.">
        <title>Comparative Genomics of Early-Diverging Mushroom-Forming Fungi Provides Insights into the Origins of Lignocellulose Decay Capabilities.</title>
        <authorList>
            <person name="Nagy L.G."/>
            <person name="Riley R."/>
            <person name="Tritt A."/>
            <person name="Adam C."/>
            <person name="Daum C."/>
            <person name="Floudas D."/>
            <person name="Sun H."/>
            <person name="Yadav J.S."/>
            <person name="Pangilinan J."/>
            <person name="Larsson K.H."/>
            <person name="Matsuura K."/>
            <person name="Barry K."/>
            <person name="Labutti K."/>
            <person name="Kuo R."/>
            <person name="Ohm R.A."/>
            <person name="Bhattacharya S.S."/>
            <person name="Shirouzu T."/>
            <person name="Yoshinaga Y."/>
            <person name="Martin F.M."/>
            <person name="Grigoriev I.V."/>
            <person name="Hibbett D.S."/>
        </authorList>
    </citation>
    <scope>NUCLEOTIDE SEQUENCE [LARGE SCALE GENOMIC DNA]</scope>
    <source>
        <strain evidence="2 3">HHB12733</strain>
    </source>
</reference>
<dbReference type="Proteomes" id="UP000076842">
    <property type="component" value="Unassembled WGS sequence"/>
</dbReference>
<sequence>MAKRKKRVASEAIILNSDEKDAKPVRKRKPPTRFDAAEVHAYMLAHRGDLLGLVYTKLGTPEVKEAFDKLTPEEQDAFRPGNKCTLCLSKIQIKNGKLVLEQDCVPSGVKPRQGNVPKCTLCVHHATGCTRTVDARYNPPERVLDITEFLPTWDKAVERLAQERQSQETEDPPTLEQAATLLGHALDDMGEALAGLEQMERWWDELVDCAVHAQEDVWVKCTRGRVTRENAAACVQFFIDTGDLPRLGGLTIRRVDMLLFPDVRAQYIASLQAWVGAGGTKRGPEDAHEAIEPPRKRSVIAVERAHSVPSRQVVRMDPSTMTDGSLNDTPRVVRIDAATMTDPPLDTPRVVRLDAATMTDPPLNSRAARAAPPLAAPNPAPATERVDYSVRQRLHSHWRTAPMPSKPLLHRMRTQAGARATTPAALSKELFEKHRNMRARLLPLWQSRWQQGQADVVVLDELGSAIHVASLWSGQQPASGARRRTKKPSKAVRDAMTALCMPVGSDIDTLEKYCVDLIGRAGGAVQRINHELRELCDEWPDLAAAMNARLFLEMWYQETLK</sequence>
<feature type="compositionally biased region" description="Low complexity" evidence="1">
    <location>
        <begin position="361"/>
        <end position="373"/>
    </location>
</feature>
<dbReference type="InParanoid" id="A0A165HQS7"/>
<organism evidence="2 3">
    <name type="scientific">Calocera cornea HHB12733</name>
    <dbReference type="NCBI Taxonomy" id="1353952"/>
    <lineage>
        <taxon>Eukaryota</taxon>
        <taxon>Fungi</taxon>
        <taxon>Dikarya</taxon>
        <taxon>Basidiomycota</taxon>
        <taxon>Agaricomycotina</taxon>
        <taxon>Dacrymycetes</taxon>
        <taxon>Dacrymycetales</taxon>
        <taxon>Dacrymycetaceae</taxon>
        <taxon>Calocera</taxon>
    </lineage>
</organism>
<dbReference type="AlphaFoldDB" id="A0A165HQS7"/>
<dbReference type="EMBL" id="KV423938">
    <property type="protein sequence ID" value="KZT59614.1"/>
    <property type="molecule type" value="Genomic_DNA"/>
</dbReference>
<evidence type="ECO:0000313" key="2">
    <source>
        <dbReference type="EMBL" id="KZT59614.1"/>
    </source>
</evidence>
<protein>
    <submittedName>
        <fullName evidence="2">Uncharacterized protein</fullName>
    </submittedName>
</protein>
<proteinExistence type="predicted"/>
<feature type="region of interest" description="Disordered" evidence="1">
    <location>
        <begin position="360"/>
        <end position="382"/>
    </location>
</feature>
<gene>
    <name evidence="2" type="ORF">CALCODRAFT_481330</name>
</gene>
<keyword evidence="3" id="KW-1185">Reference proteome</keyword>
<name>A0A165HQS7_9BASI</name>
<accession>A0A165HQS7</accession>